<feature type="disulfide bond" evidence="6">
    <location>
        <begin position="273"/>
        <end position="287"/>
    </location>
</feature>
<dbReference type="PANTHER" id="PTHR20963:SF23">
    <property type="entry name" value="3-PHYTASE"/>
    <property type="match status" value="1"/>
</dbReference>
<comment type="similarity">
    <text evidence="1">Belongs to the histidine acid phosphatase family.</text>
</comment>
<keyword evidence="3" id="KW-0378">Hydrolase</keyword>
<feature type="signal peptide" evidence="7">
    <location>
        <begin position="1"/>
        <end position="21"/>
    </location>
</feature>
<feature type="active site" description="Proton donor" evidence="5">
    <location>
        <position position="361"/>
    </location>
</feature>
<dbReference type="PIRSF" id="PIRSF000894">
    <property type="entry name" value="Acid_phosphatase"/>
    <property type="match status" value="1"/>
</dbReference>
<keyword evidence="6" id="KW-1015">Disulfide bond</keyword>
<dbReference type="SUPFAM" id="SSF53254">
    <property type="entry name" value="Phosphoglycerate mutase-like"/>
    <property type="match status" value="1"/>
</dbReference>
<name>A0A9W9FZ36_9EURO</name>
<organism evidence="8 9">
    <name type="scientific">Penicillium angulare</name>
    <dbReference type="NCBI Taxonomy" id="116970"/>
    <lineage>
        <taxon>Eukaryota</taxon>
        <taxon>Fungi</taxon>
        <taxon>Dikarya</taxon>
        <taxon>Ascomycota</taxon>
        <taxon>Pezizomycotina</taxon>
        <taxon>Eurotiomycetes</taxon>
        <taxon>Eurotiomycetidae</taxon>
        <taxon>Eurotiales</taxon>
        <taxon>Aspergillaceae</taxon>
        <taxon>Penicillium</taxon>
    </lineage>
</organism>
<evidence type="ECO:0000256" key="4">
    <source>
        <dbReference type="ARBA" id="ARBA00023180"/>
    </source>
</evidence>
<gene>
    <name evidence="8" type="ORF">N7456_005752</name>
</gene>
<evidence type="ECO:0000256" key="1">
    <source>
        <dbReference type="ARBA" id="ARBA00005375"/>
    </source>
</evidence>
<dbReference type="EMBL" id="JAPQKH010000003">
    <property type="protein sequence ID" value="KAJ5109077.1"/>
    <property type="molecule type" value="Genomic_DNA"/>
</dbReference>
<dbReference type="Gene3D" id="3.40.50.1240">
    <property type="entry name" value="Phosphoglycerate mutase-like"/>
    <property type="match status" value="1"/>
</dbReference>
<dbReference type="Pfam" id="PF00328">
    <property type="entry name" value="His_Phos_2"/>
    <property type="match status" value="1"/>
</dbReference>
<feature type="disulfide bond" evidence="6">
    <location>
        <begin position="68"/>
        <end position="410"/>
    </location>
</feature>
<reference evidence="8" key="2">
    <citation type="journal article" date="2023" name="IMA Fungus">
        <title>Comparative genomic study of the Penicillium genus elucidates a diverse pangenome and 15 lateral gene transfer events.</title>
        <authorList>
            <person name="Petersen C."/>
            <person name="Sorensen T."/>
            <person name="Nielsen M.R."/>
            <person name="Sondergaard T.E."/>
            <person name="Sorensen J.L."/>
            <person name="Fitzpatrick D.A."/>
            <person name="Frisvad J.C."/>
            <person name="Nielsen K.L."/>
        </authorList>
    </citation>
    <scope>NUCLEOTIDE SEQUENCE</scope>
    <source>
        <strain evidence="8">IBT 30069</strain>
    </source>
</reference>
<keyword evidence="7" id="KW-0732">Signal</keyword>
<feature type="chain" id="PRO_5040784522" description="3-phytase" evidence="7">
    <location>
        <begin position="22"/>
        <end position="499"/>
    </location>
</feature>
<evidence type="ECO:0000256" key="6">
    <source>
        <dbReference type="PIRSR" id="PIRSR000894-2"/>
    </source>
</evidence>
<evidence type="ECO:0000256" key="2">
    <source>
        <dbReference type="ARBA" id="ARBA00012632"/>
    </source>
</evidence>
<dbReference type="OrthoDB" id="6509975at2759"/>
<dbReference type="EC" id="3.1.3.8" evidence="2"/>
<evidence type="ECO:0000256" key="5">
    <source>
        <dbReference type="PIRSR" id="PIRSR000894-1"/>
    </source>
</evidence>
<reference evidence="8" key="1">
    <citation type="submission" date="2022-11" db="EMBL/GenBank/DDBJ databases">
        <authorList>
            <person name="Petersen C."/>
        </authorList>
    </citation>
    <scope>NUCLEOTIDE SEQUENCE</scope>
    <source>
        <strain evidence="8">IBT 30069</strain>
    </source>
</reference>
<dbReference type="GO" id="GO:0016158">
    <property type="term" value="F:inositol hexakisphosphate 3-phosphatase activity"/>
    <property type="evidence" value="ECO:0007669"/>
    <property type="project" value="UniProtKB-EC"/>
</dbReference>
<dbReference type="GO" id="GO:0003993">
    <property type="term" value="F:acid phosphatase activity"/>
    <property type="evidence" value="ECO:0007669"/>
    <property type="project" value="TreeGrafter"/>
</dbReference>
<dbReference type="InterPro" id="IPR029033">
    <property type="entry name" value="His_PPase_superfam"/>
</dbReference>
<keyword evidence="4" id="KW-0325">Glycoprotein</keyword>
<dbReference type="InterPro" id="IPR016274">
    <property type="entry name" value="Histidine_acid_Pase_euk"/>
</dbReference>
<evidence type="ECO:0000313" key="8">
    <source>
        <dbReference type="EMBL" id="KAJ5109077.1"/>
    </source>
</evidence>
<dbReference type="AlphaFoldDB" id="A0A9W9FZ36"/>
<feature type="disulfide bond" evidence="6">
    <location>
        <begin position="438"/>
        <end position="446"/>
    </location>
</feature>
<dbReference type="GO" id="GO:0009277">
    <property type="term" value="C:fungal-type cell wall"/>
    <property type="evidence" value="ECO:0007669"/>
    <property type="project" value="TreeGrafter"/>
</dbReference>
<accession>A0A9W9FZ36</accession>
<dbReference type="PROSITE" id="PS00616">
    <property type="entry name" value="HIS_ACID_PHOSPHAT_1"/>
    <property type="match status" value="1"/>
</dbReference>
<evidence type="ECO:0000256" key="7">
    <source>
        <dbReference type="SAM" id="SignalP"/>
    </source>
</evidence>
<feature type="active site" description="Nucleophile" evidence="5">
    <location>
        <position position="79"/>
    </location>
</feature>
<dbReference type="CDD" id="cd07061">
    <property type="entry name" value="HP_HAP_like"/>
    <property type="match status" value="1"/>
</dbReference>
<dbReference type="InterPro" id="IPR000560">
    <property type="entry name" value="His_Pase_clade-2"/>
</dbReference>
<dbReference type="InterPro" id="IPR033379">
    <property type="entry name" value="Acid_Pase_AS"/>
</dbReference>
<evidence type="ECO:0000313" key="9">
    <source>
        <dbReference type="Proteomes" id="UP001149165"/>
    </source>
</evidence>
<sequence length="499" mass="54638">MSNYYVKSVLSSLLLTVTSQAAVLAPVNDIVFPSSNTAQNPLQYSGGNTPFFAGPNVNGVSNDVPDKCTVQQAAYIVRHGSRFPDTGSYESWVGIQEKIQTAVKGHGFEARGSLSFISEWSPVLTNPTLQMASESMTGWKEAHDLGYQLRARYPDFYQDGNPFYVWANQYKYPINESRVVQTARAFVNGYLYEFADTYGTVVSVNSTGSTSAIGNSLGPSDSCPTFATTSSGGDNVTNWDSTWAPKTLKRLNSLVSGNLTFDETDILFFPYLCAYESQIRGNLSPWCNVFTEDELRNYAYSQDLSYYYDVGPGADGPASVLFLPFLHSLTTLLSKGPGQQGTGVDGDEFTVPNLIMAFLNDNQIAEMTAAMGIFDHESALPDDHIPANHLYNVAHFITMRGTVAFETLNCEVESKHHSSNETYIRVLFNDAVYPIASCQNGPGKSCLLSEYAALIEKKNQEAGNFIDYCNVTEAGHPSTVAGASFFSDLSLDFLTFVKP</sequence>
<comment type="caution">
    <text evidence="8">The sequence shown here is derived from an EMBL/GenBank/DDBJ whole genome shotgun (WGS) entry which is preliminary data.</text>
</comment>
<dbReference type="PANTHER" id="PTHR20963">
    <property type="entry name" value="MULTIPLE INOSITOL POLYPHOSPHATE PHOSPHATASE-RELATED"/>
    <property type="match status" value="1"/>
</dbReference>
<keyword evidence="9" id="KW-1185">Reference proteome</keyword>
<proteinExistence type="inferred from homology"/>
<dbReference type="Proteomes" id="UP001149165">
    <property type="component" value="Unassembled WGS sequence"/>
</dbReference>
<evidence type="ECO:0000256" key="3">
    <source>
        <dbReference type="ARBA" id="ARBA00022801"/>
    </source>
</evidence>
<protein>
    <recommendedName>
        <fullName evidence="2">3-phytase</fullName>
        <ecNumber evidence="2">3.1.3.8</ecNumber>
    </recommendedName>
</protein>